<proteinExistence type="predicted"/>
<keyword evidence="1" id="KW-0812">Transmembrane</keyword>
<keyword evidence="1" id="KW-0472">Membrane</keyword>
<keyword evidence="1" id="KW-1133">Transmembrane helix</keyword>
<dbReference type="Gene3D" id="1.10.150.280">
    <property type="entry name" value="AF1531-like domain"/>
    <property type="match status" value="1"/>
</dbReference>
<dbReference type="RefSeq" id="WP_169699693.1">
    <property type="nucleotide sequence ID" value="NZ_LS974202.1"/>
</dbReference>
<dbReference type="Gene3D" id="1.10.150.320">
    <property type="entry name" value="Photosystem II 12 kDa extrinsic protein"/>
    <property type="match status" value="2"/>
</dbReference>
<protein>
    <submittedName>
        <fullName evidence="3">Competence protein ComEA-like protein with helix-hairpin-helix repeat region</fullName>
    </submittedName>
</protein>
<feature type="domain" description="Helix-hairpin-helix DNA-binding motif class 1" evidence="2">
    <location>
        <begin position="88"/>
        <end position="107"/>
    </location>
</feature>
<gene>
    <name evidence="3" type="ORF">MESINF_2115</name>
</gene>
<dbReference type="Pfam" id="PF12836">
    <property type="entry name" value="HHH_3"/>
    <property type="match status" value="3"/>
</dbReference>
<organism evidence="3 4">
    <name type="scientific">Mesotoga infera</name>
    <dbReference type="NCBI Taxonomy" id="1236046"/>
    <lineage>
        <taxon>Bacteria</taxon>
        <taxon>Thermotogati</taxon>
        <taxon>Thermotogota</taxon>
        <taxon>Thermotogae</taxon>
        <taxon>Kosmotogales</taxon>
        <taxon>Kosmotogaceae</taxon>
        <taxon>Mesotoga</taxon>
    </lineage>
</organism>
<evidence type="ECO:0000256" key="1">
    <source>
        <dbReference type="SAM" id="Phobius"/>
    </source>
</evidence>
<dbReference type="InterPro" id="IPR003583">
    <property type="entry name" value="Hlx-hairpin-Hlx_DNA-bd_motif"/>
</dbReference>
<dbReference type="PANTHER" id="PTHR21180:SF32">
    <property type="entry name" value="ENDONUCLEASE_EXONUCLEASE_PHOSPHATASE FAMILY DOMAIN-CONTAINING PROTEIN 1"/>
    <property type="match status" value="1"/>
</dbReference>
<name>A0A7Z7PRK8_9BACT</name>
<feature type="domain" description="Helix-hairpin-helix DNA-binding motif class 1" evidence="2">
    <location>
        <begin position="163"/>
        <end position="182"/>
    </location>
</feature>
<feature type="domain" description="Helix-hairpin-helix DNA-binding motif class 1" evidence="2">
    <location>
        <begin position="204"/>
        <end position="223"/>
    </location>
</feature>
<dbReference type="PANTHER" id="PTHR21180">
    <property type="entry name" value="ENDONUCLEASE/EXONUCLEASE/PHOSPHATASE FAMILY DOMAIN-CONTAINING PROTEIN 1"/>
    <property type="match status" value="1"/>
</dbReference>
<reference evidence="3 4" key="1">
    <citation type="submission" date="2017-01" db="EMBL/GenBank/DDBJ databases">
        <authorList>
            <person name="Erauso G."/>
        </authorList>
    </citation>
    <scope>NUCLEOTIDE SEQUENCE [LARGE SCALE GENOMIC DNA]</scope>
    <source>
        <strain evidence="3">MESINF1</strain>
    </source>
</reference>
<dbReference type="InterPro" id="IPR010994">
    <property type="entry name" value="RuvA_2-like"/>
</dbReference>
<evidence type="ECO:0000313" key="4">
    <source>
        <dbReference type="Proteomes" id="UP000250796"/>
    </source>
</evidence>
<dbReference type="GO" id="GO:0006281">
    <property type="term" value="P:DNA repair"/>
    <property type="evidence" value="ECO:0007669"/>
    <property type="project" value="InterPro"/>
</dbReference>
<feature type="transmembrane region" description="Helical" evidence="1">
    <location>
        <begin position="12"/>
        <end position="30"/>
    </location>
</feature>
<dbReference type="SMART" id="SM00278">
    <property type="entry name" value="HhH1"/>
    <property type="match status" value="6"/>
</dbReference>
<keyword evidence="4" id="KW-1185">Reference proteome</keyword>
<dbReference type="Proteomes" id="UP000250796">
    <property type="component" value="Chromosome MESINF"/>
</dbReference>
<sequence>MRRLSIKEIQIIGSVTVLVLIGFVAVSGNLRSIPDTKDPPESVKTVAFPLDLNVSTEEELDLLPGIGPSKAKAIVEYRKASGGFNDVEELLNVKGIGAKTLDKLKPLIKVGEISGREVEVGPEPIDINTAPLEELKKIPGIGDSKAKAIIDHREKKGEFVSVSDLLSVPGIGPSNIEAILECIKPLEVAITGSGKINVNTASESELERLPGIGPVLASRIVEYRKSNGRFSKFEELLEVKGIGESILKDIKELIEF</sequence>
<evidence type="ECO:0000313" key="3">
    <source>
        <dbReference type="EMBL" id="SSC13555.1"/>
    </source>
</evidence>
<feature type="domain" description="Helix-hairpin-helix DNA-binding motif class 1" evidence="2">
    <location>
        <begin position="58"/>
        <end position="77"/>
    </location>
</feature>
<feature type="domain" description="Helix-hairpin-helix DNA-binding motif class 1" evidence="2">
    <location>
        <begin position="234"/>
        <end position="253"/>
    </location>
</feature>
<dbReference type="EMBL" id="LS974202">
    <property type="protein sequence ID" value="SSC13555.1"/>
    <property type="molecule type" value="Genomic_DNA"/>
</dbReference>
<evidence type="ECO:0000259" key="2">
    <source>
        <dbReference type="SMART" id="SM00278"/>
    </source>
</evidence>
<dbReference type="GO" id="GO:0003677">
    <property type="term" value="F:DNA binding"/>
    <property type="evidence" value="ECO:0007669"/>
    <property type="project" value="InterPro"/>
</dbReference>
<dbReference type="InterPro" id="IPR004509">
    <property type="entry name" value="Competence_ComEA_HhH"/>
</dbReference>
<accession>A0A7Z7PRK8</accession>
<dbReference type="KEGG" id="minf:MESINF_2115"/>
<dbReference type="AlphaFoldDB" id="A0A7Z7PRK8"/>
<dbReference type="InterPro" id="IPR051675">
    <property type="entry name" value="Endo/Exo/Phosphatase_dom_1"/>
</dbReference>
<dbReference type="NCBIfam" id="TIGR00426">
    <property type="entry name" value="competence protein ComEA helix-hairpin-helix repeat region"/>
    <property type="match status" value="3"/>
</dbReference>
<dbReference type="SUPFAM" id="SSF47781">
    <property type="entry name" value="RuvA domain 2-like"/>
    <property type="match status" value="3"/>
</dbReference>
<feature type="domain" description="Helix-hairpin-helix DNA-binding motif class 1" evidence="2">
    <location>
        <begin position="133"/>
        <end position="152"/>
    </location>
</feature>